<comment type="caution">
    <text evidence="4">The sequence shown here is derived from an EMBL/GenBank/DDBJ whole genome shotgun (WGS) entry which is preliminary data.</text>
</comment>
<dbReference type="InterPro" id="IPR006869">
    <property type="entry name" value="DUF547"/>
</dbReference>
<evidence type="ECO:0000256" key="2">
    <source>
        <dbReference type="SAM" id="MobiDB-lite"/>
    </source>
</evidence>
<sequence length="928" mass="108946">MGNLEHSISKKQSLDKDELQTRLQTTKPLLVINSLLQVNHFSEGSLTLFEIKDRENLNYTMMDLSQPIQRLYSCKSRSCVEIIINSLIEDPEADFIWEAKTITGGYIWYSMKVEPFLTKTKECLYILDLFQIQEPVELLKSLDEIKALNSIVEFFSDKKNATNEEMLSMHVEKMENLIENKTKKNTELKEESQRMKKQITVLKKKQKQDKKEQKLKNKNKNKNKNNKKEQEKEKNENQKKKGDDKNELGEQIVKELQRQLKKVKFQKDQVYRQDNSQTFLRNINILQSKEEVQNKDKKALHQEIEKEEVVIKNMQLKLDEKEKELEEIGNSEEFKEQNKKIKKCQKKKLKLQKRLGKMKEKVQNLFIDQELKKEFDSVSLQLQKKKQKNNKLRLKIAMVKNNQESKFKGESGSMSEQSEFEFGSDFVSEDESLKRKNSEFFDQSGGTNTNSASNTDEENQKKNNNGETKESTKIELTKNENIVPDWANNNSIPTFDEIFQNPVSYEYYKEFLSYQYNAEPLLFYMEVSNFKEYYLRTINKLDSKLKNQEQDNEEDLSLKYRYRYLNAWVFDIISMYIKPDSIFELDLDVELRAKVIKSAIEKDDVNIFDQIQETVHNDLSGEIFEMFKSSHLFIELRSYLLNTKRKNNFKVRKGTFAYNGRSMRTLNSSINYEGEHIKHPCKYIETLVESLIDMLNTSYSIGNEQINCEQLRQSVSFRRFEFATCKLQSLRLDTLSKLSPSKNLSFLINLYNALALNAMIVNGPPYNAISYQKFLNKSMFDIGGRAHSLSDISSILFSDSTTSDQSLSYLISTNSKDPRVHFALVNPDGVIPFVKVYYADHLNQQLNQATNSFIKRNFLYDEKSKAFLVPRVFKTYSNDFGNSLNQMKDWIWKHGNIQFSKKKISLKVVKESKYNGIISFTQKYDFND</sequence>
<feature type="compositionally biased region" description="Basic residues" evidence="2">
    <location>
        <begin position="216"/>
        <end position="225"/>
    </location>
</feature>
<dbReference type="PANTHER" id="PTHR46361">
    <property type="entry name" value="ELECTRON CARRIER/ PROTEIN DISULFIDE OXIDOREDUCTASE"/>
    <property type="match status" value="1"/>
</dbReference>
<dbReference type="Pfam" id="PF00615">
    <property type="entry name" value="RGS"/>
    <property type="match status" value="1"/>
</dbReference>
<evidence type="ECO:0000313" key="5">
    <source>
        <dbReference type="Proteomes" id="UP001146793"/>
    </source>
</evidence>
<dbReference type="Proteomes" id="UP001146793">
    <property type="component" value="Unassembled WGS sequence"/>
</dbReference>
<feature type="compositionally biased region" description="Basic and acidic residues" evidence="2">
    <location>
        <begin position="182"/>
        <end position="194"/>
    </location>
</feature>
<dbReference type="EMBL" id="JANTQA010000036">
    <property type="protein sequence ID" value="KAJ3436507.1"/>
    <property type="molecule type" value="Genomic_DNA"/>
</dbReference>
<name>A0AAV7Z6U8_9EUKA</name>
<organism evidence="4 5">
    <name type="scientific">Anaeramoeba flamelloides</name>
    <dbReference type="NCBI Taxonomy" id="1746091"/>
    <lineage>
        <taxon>Eukaryota</taxon>
        <taxon>Metamonada</taxon>
        <taxon>Anaeramoebidae</taxon>
        <taxon>Anaeramoeba</taxon>
    </lineage>
</organism>
<feature type="compositionally biased region" description="Basic and acidic residues" evidence="2">
    <location>
        <begin position="226"/>
        <end position="248"/>
    </location>
</feature>
<dbReference type="Pfam" id="PF04784">
    <property type="entry name" value="DUF547"/>
    <property type="match status" value="1"/>
</dbReference>
<dbReference type="PROSITE" id="PS50132">
    <property type="entry name" value="RGS"/>
    <property type="match status" value="1"/>
</dbReference>
<dbReference type="InterPro" id="IPR036305">
    <property type="entry name" value="RGS_sf"/>
</dbReference>
<feature type="region of interest" description="Disordered" evidence="2">
    <location>
        <begin position="182"/>
        <end position="248"/>
    </location>
</feature>
<accession>A0AAV7Z6U8</accession>
<dbReference type="InterPro" id="IPR044926">
    <property type="entry name" value="RGS_subdomain_2"/>
</dbReference>
<dbReference type="PANTHER" id="PTHR46361:SF3">
    <property type="entry name" value="ELECTRON CARRIER_ PROTEIN DISULFIDE OXIDOREDUCTASE"/>
    <property type="match status" value="1"/>
</dbReference>
<dbReference type="AlphaFoldDB" id="A0AAV7Z6U8"/>
<feature type="domain" description="RGS" evidence="3">
    <location>
        <begin position="494"/>
        <end position="637"/>
    </location>
</feature>
<feature type="compositionally biased region" description="Polar residues" evidence="2">
    <location>
        <begin position="440"/>
        <end position="454"/>
    </location>
</feature>
<dbReference type="SUPFAM" id="SSF48097">
    <property type="entry name" value="Regulator of G-protein signaling, RGS"/>
    <property type="match status" value="1"/>
</dbReference>
<protein>
    <submittedName>
        <fullName evidence="4">Electron carrier/ protein disulfide oxidoreductase</fullName>
    </submittedName>
</protein>
<feature type="region of interest" description="Disordered" evidence="2">
    <location>
        <begin position="437"/>
        <end position="475"/>
    </location>
</feature>
<proteinExistence type="predicted"/>
<evidence type="ECO:0000259" key="3">
    <source>
        <dbReference type="PROSITE" id="PS50132"/>
    </source>
</evidence>
<feature type="coiled-coil region" evidence="1">
    <location>
        <begin position="297"/>
        <end position="402"/>
    </location>
</feature>
<gene>
    <name evidence="4" type="ORF">M0812_18565</name>
</gene>
<evidence type="ECO:0000313" key="4">
    <source>
        <dbReference type="EMBL" id="KAJ3436507.1"/>
    </source>
</evidence>
<evidence type="ECO:0000256" key="1">
    <source>
        <dbReference type="SAM" id="Coils"/>
    </source>
</evidence>
<dbReference type="SMART" id="SM00315">
    <property type="entry name" value="RGS"/>
    <property type="match status" value="1"/>
</dbReference>
<keyword evidence="1" id="KW-0175">Coiled coil</keyword>
<dbReference type="Gene3D" id="1.10.167.10">
    <property type="entry name" value="Regulator of G-protein Signalling 4, domain 2"/>
    <property type="match status" value="1"/>
</dbReference>
<dbReference type="InterPro" id="IPR016137">
    <property type="entry name" value="RGS"/>
</dbReference>
<reference evidence="4" key="1">
    <citation type="submission" date="2022-08" db="EMBL/GenBank/DDBJ databases">
        <title>Novel sulphate-reducing endosymbionts in the free-living metamonad Anaeramoeba.</title>
        <authorList>
            <person name="Jerlstrom-Hultqvist J."/>
            <person name="Cepicka I."/>
            <person name="Gallot-Lavallee L."/>
            <person name="Salas-Leiva D."/>
            <person name="Curtis B.A."/>
            <person name="Zahonova K."/>
            <person name="Pipaliya S."/>
            <person name="Dacks J."/>
            <person name="Roger A.J."/>
        </authorList>
    </citation>
    <scope>NUCLEOTIDE SEQUENCE</scope>
    <source>
        <strain evidence="4">Busselton2</strain>
    </source>
</reference>